<dbReference type="InterPro" id="IPR006612">
    <property type="entry name" value="THAP_Znf"/>
</dbReference>
<evidence type="ECO:0000256" key="5">
    <source>
        <dbReference type="PROSITE-ProRule" id="PRU00309"/>
    </source>
</evidence>
<accession>A0AA47P048</accession>
<dbReference type="GO" id="GO:0003677">
    <property type="term" value="F:DNA binding"/>
    <property type="evidence" value="ECO:0007669"/>
    <property type="project" value="UniProtKB-UniRule"/>
</dbReference>
<evidence type="ECO:0000313" key="8">
    <source>
        <dbReference type="EMBL" id="KAK0143570.1"/>
    </source>
</evidence>
<keyword evidence="9" id="KW-1185">Reference proteome</keyword>
<keyword evidence="4 5" id="KW-0238">DNA-binding</keyword>
<evidence type="ECO:0000256" key="3">
    <source>
        <dbReference type="ARBA" id="ARBA00022833"/>
    </source>
</evidence>
<dbReference type="AlphaFoldDB" id="A0AA47P048"/>
<keyword evidence="2 5" id="KW-0863">Zinc-finger</keyword>
<evidence type="ECO:0000259" key="7">
    <source>
        <dbReference type="PROSITE" id="PS50950"/>
    </source>
</evidence>
<protein>
    <recommendedName>
        <fullName evidence="7">THAP-type domain-containing protein</fullName>
    </recommendedName>
</protein>
<sequence>MVRTCDFPGCNNKDLAESPHTFHRLPVTDIALRQLWLLAIGLNVETKLAKIKKLRVCSAHFCEDDYVPSCPGQRKKRVLKSAAVPAPQPGNPSLAVASKTLDTSMSSIEAPCERDDSTFLPLSSECTSTRSSSSDMSNAGGEQRGHWSERKWIVNESALMELFANCHTCGVAIATKNITRSGSMIEIKWTCLNHHSGVWRSCPEVRGMPENNLVSSAAIIFTGATETEIAEWADLLNLQLPKKTTYYSLQSTYLIPVIQKAYTDMQEINLSELQETASAGGNTDVGGDARSDSPGYSAKYTCYSFMDDATKKIIMSDLIQVSEATSSPAMEAVGFRRGLDRLLDSGVSVDVVTTDRAPSIRKIIRESYPDLRHQFDPWHVAKGVKKKATAAARKKENRDLQPWIKSMANHLWWSCSCCAGDEKGLKRMWTSILHHVCGIHRWEEDGQEYKCNHDDIGDDQQIRKKWLKKGSPAWNALKAVVLDKNLLRDLTNMTLFKHTGNLEVFHSSMLKYAEKRRHFTYVTMQARLQLSVIDHNHNVGRQHDHTQSGQEKYNVVHSRQSNQWIVRKLYEPTTQDFRKDLVQQVIQRRLDKNVRLGDKTFHIHPPVSIPANIAPTPKPNKDDLVKQHASRFPK</sequence>
<feature type="domain" description="THAP-type" evidence="7">
    <location>
        <begin position="1"/>
        <end position="88"/>
    </location>
</feature>
<evidence type="ECO:0000256" key="1">
    <source>
        <dbReference type="ARBA" id="ARBA00022723"/>
    </source>
</evidence>
<dbReference type="InterPro" id="IPR038441">
    <property type="entry name" value="THAP_Znf_sf"/>
</dbReference>
<feature type="region of interest" description="Disordered" evidence="6">
    <location>
        <begin position="607"/>
        <end position="634"/>
    </location>
</feature>
<evidence type="ECO:0000256" key="4">
    <source>
        <dbReference type="ARBA" id="ARBA00023125"/>
    </source>
</evidence>
<evidence type="ECO:0000256" key="2">
    <source>
        <dbReference type="ARBA" id="ARBA00022771"/>
    </source>
</evidence>
<keyword evidence="3" id="KW-0862">Zinc</keyword>
<dbReference type="PANTHER" id="PTHR31751">
    <property type="entry name" value="SI:CH211-108C17.2-RELATED-RELATED"/>
    <property type="match status" value="1"/>
</dbReference>
<organism evidence="8 9">
    <name type="scientific">Merluccius polli</name>
    <name type="common">Benguela hake</name>
    <name type="synonym">Merluccius cadenati</name>
    <dbReference type="NCBI Taxonomy" id="89951"/>
    <lineage>
        <taxon>Eukaryota</taxon>
        <taxon>Metazoa</taxon>
        <taxon>Chordata</taxon>
        <taxon>Craniata</taxon>
        <taxon>Vertebrata</taxon>
        <taxon>Euteleostomi</taxon>
        <taxon>Actinopterygii</taxon>
        <taxon>Neopterygii</taxon>
        <taxon>Teleostei</taxon>
        <taxon>Neoteleostei</taxon>
        <taxon>Acanthomorphata</taxon>
        <taxon>Zeiogadaria</taxon>
        <taxon>Gadariae</taxon>
        <taxon>Gadiformes</taxon>
        <taxon>Gadoidei</taxon>
        <taxon>Merlucciidae</taxon>
        <taxon>Merluccius</taxon>
    </lineage>
</organism>
<keyword evidence="1" id="KW-0479">Metal-binding</keyword>
<comment type="caution">
    <text evidence="8">The sequence shown here is derived from an EMBL/GenBank/DDBJ whole genome shotgun (WGS) entry which is preliminary data.</text>
</comment>
<dbReference type="SMART" id="SM00692">
    <property type="entry name" value="DM3"/>
    <property type="match status" value="1"/>
</dbReference>
<dbReference type="GO" id="GO:0008270">
    <property type="term" value="F:zinc ion binding"/>
    <property type="evidence" value="ECO:0007669"/>
    <property type="project" value="UniProtKB-KW"/>
</dbReference>
<dbReference type="EMBL" id="JAOPHQ010003411">
    <property type="protein sequence ID" value="KAK0143570.1"/>
    <property type="molecule type" value="Genomic_DNA"/>
</dbReference>
<dbReference type="SMART" id="SM00980">
    <property type="entry name" value="THAP"/>
    <property type="match status" value="1"/>
</dbReference>
<dbReference type="Gene3D" id="6.20.210.20">
    <property type="entry name" value="THAP domain"/>
    <property type="match status" value="1"/>
</dbReference>
<dbReference type="PANTHER" id="PTHR31751:SF42">
    <property type="entry name" value="PROTEIN CBG10204"/>
    <property type="match status" value="1"/>
</dbReference>
<evidence type="ECO:0000313" key="9">
    <source>
        <dbReference type="Proteomes" id="UP001174136"/>
    </source>
</evidence>
<proteinExistence type="predicted"/>
<dbReference type="Pfam" id="PF05485">
    <property type="entry name" value="THAP"/>
    <property type="match status" value="1"/>
</dbReference>
<dbReference type="SUPFAM" id="SSF57716">
    <property type="entry name" value="Glucocorticoid receptor-like (DNA-binding domain)"/>
    <property type="match status" value="1"/>
</dbReference>
<evidence type="ECO:0000256" key="6">
    <source>
        <dbReference type="SAM" id="MobiDB-lite"/>
    </source>
</evidence>
<reference evidence="8" key="1">
    <citation type="journal article" date="2023" name="Front. Mar. Sci.">
        <title>A new Merluccius polli reference genome to investigate the effects of global change in West African waters.</title>
        <authorList>
            <person name="Mateo J.L."/>
            <person name="Blanco-Fernandez C."/>
            <person name="Garcia-Vazquez E."/>
            <person name="Machado-Schiaffino G."/>
        </authorList>
    </citation>
    <scope>NUCLEOTIDE SEQUENCE</scope>
    <source>
        <strain evidence="8">C29</strain>
        <tissue evidence="8">Fin</tissue>
    </source>
</reference>
<dbReference type="Proteomes" id="UP001174136">
    <property type="component" value="Unassembled WGS sequence"/>
</dbReference>
<name>A0AA47P048_MERPO</name>
<dbReference type="PROSITE" id="PS50950">
    <property type="entry name" value="ZF_THAP"/>
    <property type="match status" value="1"/>
</dbReference>
<gene>
    <name evidence="8" type="ORF">N1851_018309</name>
</gene>